<comment type="caution">
    <text evidence="4">The sequence shown here is derived from an EMBL/GenBank/DDBJ whole genome shotgun (WGS) entry which is preliminary data.</text>
</comment>
<dbReference type="EMBL" id="BRYA01000500">
    <property type="protein sequence ID" value="GMI19845.1"/>
    <property type="molecule type" value="Genomic_DNA"/>
</dbReference>
<dbReference type="PROSITE" id="PS50238">
    <property type="entry name" value="RHOGAP"/>
    <property type="match status" value="1"/>
</dbReference>
<dbReference type="GO" id="GO:0005096">
    <property type="term" value="F:GTPase activator activity"/>
    <property type="evidence" value="ECO:0007669"/>
    <property type="project" value="UniProtKB-KW"/>
</dbReference>
<dbReference type="Pfam" id="PF00620">
    <property type="entry name" value="RhoGAP"/>
    <property type="match status" value="1"/>
</dbReference>
<dbReference type="InterPro" id="IPR051025">
    <property type="entry name" value="RhoGAP"/>
</dbReference>
<feature type="region of interest" description="Disordered" evidence="2">
    <location>
        <begin position="1"/>
        <end position="29"/>
    </location>
</feature>
<evidence type="ECO:0000313" key="5">
    <source>
        <dbReference type="Proteomes" id="UP001165065"/>
    </source>
</evidence>
<organism evidence="4 5">
    <name type="scientific">Triparma columacea</name>
    <dbReference type="NCBI Taxonomy" id="722753"/>
    <lineage>
        <taxon>Eukaryota</taxon>
        <taxon>Sar</taxon>
        <taxon>Stramenopiles</taxon>
        <taxon>Ochrophyta</taxon>
        <taxon>Bolidophyceae</taxon>
        <taxon>Parmales</taxon>
        <taxon>Triparmaceae</taxon>
        <taxon>Triparma</taxon>
    </lineage>
</organism>
<sequence>MNFFKGNPGSSSKSRKSSNSSGDSTSSSSFVFSNFQKRLRETALDKLGVREIISDNITNDALVEDRLRTVGESHKSLKLAKARVLGHMERMKALQDSTLLLSTETSLFGDTTPICSQLAKVAAEPVYSCAAHCLSENCVTLINQAMELCSMIVEKSKRRHNHILDYTHNKRLWENKIEKPGKDLEKHEEELSRRKMKLDVSISTVQESNQELHRLLSSYLSISEEVKAHVQSAFLACHTFYAKRMLEVCSGPASKSPLLNELEEIHEGVAYRGKTLRVFKNQHVKLREQIMSVVEGSEIKYANEQYAADCPSTKGKGKANKKALYKSASFDDKGRSSLSEEDGLPQVLTESLIYLDKNGLESVGLFRVGGEQECVDNLLKHFEENEKHQEDLLETDQECRTEVTVPNIASLLKLWFRNLPTSLIPESSYSALMKSSQKGKKDLLVDFQKEMRDWGSEHIEVLALLLGFLYKVATKSEVNKMTSENLAIVFAPTIFRPPQDLNPMKVMENVSGSILFIKVLIENVYEIFGNSVNEALNLIGIDGEYDVNEGEAKGEMGTVVEGEGDEEGKGEEETGVRPPPKPKPSSAPPPPPPSTKPAKPRAPPPPLSKAGSSGSVI</sequence>
<feature type="region of interest" description="Disordered" evidence="2">
    <location>
        <begin position="550"/>
        <end position="617"/>
    </location>
</feature>
<keyword evidence="5" id="KW-1185">Reference proteome</keyword>
<dbReference type="Gene3D" id="1.10.555.10">
    <property type="entry name" value="Rho GTPase activation protein"/>
    <property type="match status" value="1"/>
</dbReference>
<dbReference type="PANTHER" id="PTHR15228:SF25">
    <property type="entry name" value="F-BAR DOMAIN-CONTAINING PROTEIN"/>
    <property type="match status" value="1"/>
</dbReference>
<accession>A0A9W7FW84</accession>
<dbReference type="PANTHER" id="PTHR15228">
    <property type="entry name" value="SPERMATHECAL PHYSIOLOGY VARIANT"/>
    <property type="match status" value="1"/>
</dbReference>
<proteinExistence type="predicted"/>
<dbReference type="GO" id="GO:0007165">
    <property type="term" value="P:signal transduction"/>
    <property type="evidence" value="ECO:0007669"/>
    <property type="project" value="InterPro"/>
</dbReference>
<dbReference type="OrthoDB" id="185175at2759"/>
<dbReference type="Gene3D" id="1.20.1270.60">
    <property type="entry name" value="Arfaptin homology (AH) domain/BAR domain"/>
    <property type="match status" value="1"/>
</dbReference>
<feature type="compositionally biased region" description="Pro residues" evidence="2">
    <location>
        <begin position="577"/>
        <end position="607"/>
    </location>
</feature>
<dbReference type="Proteomes" id="UP001165065">
    <property type="component" value="Unassembled WGS sequence"/>
</dbReference>
<evidence type="ECO:0000256" key="1">
    <source>
        <dbReference type="ARBA" id="ARBA00022468"/>
    </source>
</evidence>
<evidence type="ECO:0000259" key="3">
    <source>
        <dbReference type="PROSITE" id="PS50238"/>
    </source>
</evidence>
<dbReference type="InterPro" id="IPR000198">
    <property type="entry name" value="RhoGAP_dom"/>
</dbReference>
<keyword evidence="1" id="KW-0343">GTPase activation</keyword>
<dbReference type="InterPro" id="IPR027267">
    <property type="entry name" value="AH/BAR_dom_sf"/>
</dbReference>
<dbReference type="InterPro" id="IPR008936">
    <property type="entry name" value="Rho_GTPase_activation_prot"/>
</dbReference>
<evidence type="ECO:0000256" key="2">
    <source>
        <dbReference type="SAM" id="MobiDB-lite"/>
    </source>
</evidence>
<dbReference type="CDD" id="cd00159">
    <property type="entry name" value="RhoGAP"/>
    <property type="match status" value="1"/>
</dbReference>
<evidence type="ECO:0000313" key="4">
    <source>
        <dbReference type="EMBL" id="GMI19845.1"/>
    </source>
</evidence>
<name>A0A9W7FW84_9STRA</name>
<feature type="domain" description="Rho-GAP" evidence="3">
    <location>
        <begin position="336"/>
        <end position="528"/>
    </location>
</feature>
<dbReference type="SMART" id="SM00324">
    <property type="entry name" value="RhoGAP"/>
    <property type="match status" value="1"/>
</dbReference>
<dbReference type="AlphaFoldDB" id="A0A9W7FW84"/>
<gene>
    <name evidence="4" type="ORF">TrCOL_g2276</name>
</gene>
<protein>
    <recommendedName>
        <fullName evidence="3">Rho-GAP domain-containing protein</fullName>
    </recommendedName>
</protein>
<dbReference type="SUPFAM" id="SSF48350">
    <property type="entry name" value="GTPase activation domain, GAP"/>
    <property type="match status" value="1"/>
</dbReference>
<reference evidence="5" key="1">
    <citation type="journal article" date="2023" name="Commun. Biol.">
        <title>Genome analysis of Parmales, the sister group of diatoms, reveals the evolutionary specialization of diatoms from phago-mixotrophs to photoautotrophs.</title>
        <authorList>
            <person name="Ban H."/>
            <person name="Sato S."/>
            <person name="Yoshikawa S."/>
            <person name="Yamada K."/>
            <person name="Nakamura Y."/>
            <person name="Ichinomiya M."/>
            <person name="Sato N."/>
            <person name="Blanc-Mathieu R."/>
            <person name="Endo H."/>
            <person name="Kuwata A."/>
            <person name="Ogata H."/>
        </authorList>
    </citation>
    <scope>NUCLEOTIDE SEQUENCE [LARGE SCALE GENOMIC DNA]</scope>
</reference>